<sequence>MGSAIFAELLSIFERLLAEKLKKKLMECLHVSLI</sequence>
<dbReference type="Proteomes" id="UP000199665">
    <property type="component" value="Unassembled WGS sequence"/>
</dbReference>
<keyword evidence="2" id="KW-1185">Reference proteome</keyword>
<evidence type="ECO:0000313" key="2">
    <source>
        <dbReference type="Proteomes" id="UP000199665"/>
    </source>
</evidence>
<gene>
    <name evidence="1" type="ORF">SAMN05216205_5792</name>
</gene>
<dbReference type="EMBL" id="FNRV01000001">
    <property type="protein sequence ID" value="SED64091.1"/>
    <property type="molecule type" value="Genomic_DNA"/>
</dbReference>
<accession>A0ABY0YJN7</accession>
<organism evidence="1 2">
    <name type="scientific">Pseudomonas mohnii</name>
    <dbReference type="NCBI Taxonomy" id="395600"/>
    <lineage>
        <taxon>Bacteria</taxon>
        <taxon>Pseudomonadati</taxon>
        <taxon>Pseudomonadota</taxon>
        <taxon>Gammaproteobacteria</taxon>
        <taxon>Pseudomonadales</taxon>
        <taxon>Pseudomonadaceae</taxon>
        <taxon>Pseudomonas</taxon>
    </lineage>
</organism>
<proteinExistence type="predicted"/>
<reference evidence="1 2" key="1">
    <citation type="submission" date="2016-10" db="EMBL/GenBank/DDBJ databases">
        <authorList>
            <person name="Varghese N."/>
            <person name="Submissions S."/>
        </authorList>
    </citation>
    <scope>NUCLEOTIDE SEQUENCE [LARGE SCALE GENOMIC DNA]</scope>
    <source>
        <strain evidence="1 2">DSM 18327</strain>
    </source>
</reference>
<name>A0ABY0YJN7_9PSED</name>
<protein>
    <submittedName>
        <fullName evidence="1">Uncharacterized protein</fullName>
    </submittedName>
</protein>
<comment type="caution">
    <text evidence="1">The sequence shown here is derived from an EMBL/GenBank/DDBJ whole genome shotgun (WGS) entry which is preliminary data.</text>
</comment>
<evidence type="ECO:0000313" key="1">
    <source>
        <dbReference type="EMBL" id="SED64091.1"/>
    </source>
</evidence>